<evidence type="ECO:0000313" key="7">
    <source>
        <dbReference type="EMBL" id="XAE42540.1"/>
    </source>
</evidence>
<organism evidence="7 8">
    <name type="scientific">Nguyenibacter vanlangensis</name>
    <dbReference type="NCBI Taxonomy" id="1216886"/>
    <lineage>
        <taxon>Bacteria</taxon>
        <taxon>Pseudomonadati</taxon>
        <taxon>Pseudomonadota</taxon>
        <taxon>Alphaproteobacteria</taxon>
        <taxon>Acetobacterales</taxon>
        <taxon>Acetobacteraceae</taxon>
        <taxon>Nguyenibacter</taxon>
    </lineage>
</organism>
<evidence type="ECO:0000256" key="5">
    <source>
        <dbReference type="ARBA" id="ARBA00023172"/>
    </source>
</evidence>
<evidence type="ECO:0000256" key="1">
    <source>
        <dbReference type="ARBA" id="ARBA00003416"/>
    </source>
</evidence>
<protein>
    <recommendedName>
        <fullName evidence="3">DNA recombination protein RmuC homolog</fullName>
    </recommendedName>
</protein>
<dbReference type="PANTHER" id="PTHR30563:SF0">
    <property type="entry name" value="DNA RECOMBINATION PROTEIN RMUC"/>
    <property type="match status" value="1"/>
</dbReference>
<dbReference type="InterPro" id="IPR003798">
    <property type="entry name" value="DNA_recombination_RmuC"/>
</dbReference>
<keyword evidence="5" id="KW-0233">DNA recombination</keyword>
<accession>A0ABZ3D4F2</accession>
<comment type="function">
    <text evidence="1">Involved in DNA recombination.</text>
</comment>
<proteinExistence type="inferred from homology"/>
<comment type="similarity">
    <text evidence="2">Belongs to the RmuC family.</text>
</comment>
<dbReference type="EMBL" id="CP152276">
    <property type="protein sequence ID" value="XAE42540.1"/>
    <property type="molecule type" value="Genomic_DNA"/>
</dbReference>
<evidence type="ECO:0000256" key="3">
    <source>
        <dbReference type="ARBA" id="ARBA00021840"/>
    </source>
</evidence>
<sequence>MSDGWEGGLLALGLAVLLLLAILLALLLRRRARPEDGGRGGEGDLLARLYVMIEREAAARATDSEAQRARLAEIERVLAARLDQSRADVADRLGAIAHAITRDLADARIHQGEALREMAEASARQIEAIRATVDERLHEAVERQMQTSFQRVLEQFTAMQKAMGEVTAMTAQIGDLKRLFSNVKTRGGWGEAQLRAILDDVLPPGAYQANCRLREGSAEIVEFAVRMPVRAASPPLLAIDSKFPTEAYERLLDAVERVDPEAERAARRALETTLRIEARKIAAKYIVPPVTVEFAVLYLPTDGLYAEIARIPGLVDEIGRTSRVIVMGPGLLPAMLRTIHLGYVTMALEDRTDGIARLLGATRQEMLRMDGVLERLARNASAMSSSIDEARRRTRVVTRQLRGLDGVDTLSDTARAAPTPEPDQEPDQQPDQQPGEAGGDASGGGEHEFSGA</sequence>
<dbReference type="Proteomes" id="UP001449795">
    <property type="component" value="Chromosome"/>
</dbReference>
<keyword evidence="8" id="KW-1185">Reference proteome</keyword>
<feature type="region of interest" description="Disordered" evidence="6">
    <location>
        <begin position="383"/>
        <end position="452"/>
    </location>
</feature>
<dbReference type="PANTHER" id="PTHR30563">
    <property type="entry name" value="DNA RECOMBINATION PROTEIN RMUC"/>
    <property type="match status" value="1"/>
</dbReference>
<evidence type="ECO:0000313" key="8">
    <source>
        <dbReference type="Proteomes" id="UP001449795"/>
    </source>
</evidence>
<name>A0ABZ3D4F2_9PROT</name>
<reference evidence="7 8" key="1">
    <citation type="submission" date="2024-04" db="EMBL/GenBank/DDBJ databases">
        <title>Complete genome sequence of Nguyenibacter vanlangesis HBCM-1154, a strain capable of nitrogen fixation, IAA production, and phosphorus solubilization isolated from sugarcane soil.</title>
        <authorList>
            <person name="MY HANH P."/>
        </authorList>
    </citation>
    <scope>NUCLEOTIDE SEQUENCE [LARGE SCALE GENOMIC DNA]</scope>
    <source>
        <strain evidence="7 8">HBCM 1154</strain>
    </source>
</reference>
<keyword evidence="4" id="KW-0175">Coiled coil</keyword>
<evidence type="ECO:0000256" key="6">
    <source>
        <dbReference type="SAM" id="MobiDB-lite"/>
    </source>
</evidence>
<gene>
    <name evidence="7" type="primary">rmuC</name>
    <name evidence="7" type="ORF">AAC691_20195</name>
</gene>
<evidence type="ECO:0000256" key="2">
    <source>
        <dbReference type="ARBA" id="ARBA00009840"/>
    </source>
</evidence>
<dbReference type="Pfam" id="PF02646">
    <property type="entry name" value="RmuC"/>
    <property type="match status" value="1"/>
</dbReference>
<dbReference type="RefSeq" id="WP_342628249.1">
    <property type="nucleotide sequence ID" value="NZ_CP152276.1"/>
</dbReference>
<evidence type="ECO:0000256" key="4">
    <source>
        <dbReference type="ARBA" id="ARBA00023054"/>
    </source>
</evidence>